<keyword evidence="1" id="KW-0812">Transmembrane</keyword>
<dbReference type="Pfam" id="PF02517">
    <property type="entry name" value="Rce1-like"/>
    <property type="match status" value="1"/>
</dbReference>
<accession>A0A7I7QI82</accession>
<keyword evidence="2" id="KW-0732">Signal</keyword>
<feature type="transmembrane region" description="Helical" evidence="1">
    <location>
        <begin position="179"/>
        <end position="200"/>
    </location>
</feature>
<protein>
    <submittedName>
        <fullName evidence="4">CAAX protease family protein</fullName>
    </submittedName>
</protein>
<evidence type="ECO:0000259" key="3">
    <source>
        <dbReference type="Pfam" id="PF02517"/>
    </source>
</evidence>
<dbReference type="InterPro" id="IPR003675">
    <property type="entry name" value="Rce1/LyrA-like_dom"/>
</dbReference>
<dbReference type="InterPro" id="IPR015837">
    <property type="entry name" value="UCP026622_CAAX_protease"/>
</dbReference>
<keyword evidence="4" id="KW-0645">Protease</keyword>
<evidence type="ECO:0000313" key="5">
    <source>
        <dbReference type="Proteomes" id="UP000467193"/>
    </source>
</evidence>
<evidence type="ECO:0000256" key="1">
    <source>
        <dbReference type="SAM" id="Phobius"/>
    </source>
</evidence>
<keyword evidence="4" id="KW-0378">Hydrolase</keyword>
<dbReference type="AlphaFoldDB" id="A0A7I7QI82"/>
<dbReference type="GO" id="GO:0004175">
    <property type="term" value="F:endopeptidase activity"/>
    <property type="evidence" value="ECO:0007669"/>
    <property type="project" value="UniProtKB-ARBA"/>
</dbReference>
<evidence type="ECO:0000256" key="2">
    <source>
        <dbReference type="SAM" id="SignalP"/>
    </source>
</evidence>
<dbReference type="GO" id="GO:0006508">
    <property type="term" value="P:proteolysis"/>
    <property type="evidence" value="ECO:0007669"/>
    <property type="project" value="UniProtKB-KW"/>
</dbReference>
<keyword evidence="1" id="KW-1133">Transmembrane helix</keyword>
<sequence>MRRLRALALAAALLAWSAFVAPRVPPRPQAVVQAVLAGVLVRGTRARLGLAPPRLWSGLRYGVPLAAVVSAAVAGSTRIPAVRRGMAARELPAPTLEWLLWRIPMGTVWSEEAAFRGALGTLTDAAFGRRWGLVLQAATFGGKHVADARSAGESVVGTVAVTGVAGLAFGWLYGRSGSLAASMLAHLAVNEAGAVAALWVQRRR</sequence>
<feature type="chain" id="PRO_5029602674" evidence="2">
    <location>
        <begin position="21"/>
        <end position="204"/>
    </location>
</feature>
<dbReference type="GO" id="GO:0080120">
    <property type="term" value="P:CAAX-box protein maturation"/>
    <property type="evidence" value="ECO:0007669"/>
    <property type="project" value="UniProtKB-ARBA"/>
</dbReference>
<dbReference type="PIRSF" id="PIRSF026622">
    <property type="entry name" value="Proteas_026622"/>
    <property type="match status" value="1"/>
</dbReference>
<keyword evidence="5" id="KW-1185">Reference proteome</keyword>
<dbReference type="KEGG" id="msei:MSEDJ_00700"/>
<keyword evidence="1" id="KW-0472">Membrane</keyword>
<name>A0A7I7QI82_9MYCO</name>
<dbReference type="Proteomes" id="UP000467193">
    <property type="component" value="Chromosome"/>
</dbReference>
<proteinExistence type="predicted"/>
<feature type="signal peptide" evidence="2">
    <location>
        <begin position="1"/>
        <end position="20"/>
    </location>
</feature>
<organism evidence="4 5">
    <name type="scientific">Mycolicibacterium sediminis</name>
    <dbReference type="NCBI Taxonomy" id="1286180"/>
    <lineage>
        <taxon>Bacteria</taxon>
        <taxon>Bacillati</taxon>
        <taxon>Actinomycetota</taxon>
        <taxon>Actinomycetes</taxon>
        <taxon>Mycobacteriales</taxon>
        <taxon>Mycobacteriaceae</taxon>
        <taxon>Mycolicibacterium</taxon>
    </lineage>
</organism>
<gene>
    <name evidence="4" type="ORF">MSEDJ_00700</name>
</gene>
<dbReference type="RefSeq" id="WP_163795103.1">
    <property type="nucleotide sequence ID" value="NZ_AP022588.1"/>
</dbReference>
<feature type="domain" description="CAAX prenyl protease 2/Lysostaphin resistance protein A-like" evidence="3">
    <location>
        <begin position="98"/>
        <end position="190"/>
    </location>
</feature>
<dbReference type="EMBL" id="AP022588">
    <property type="protein sequence ID" value="BBY25974.1"/>
    <property type="molecule type" value="Genomic_DNA"/>
</dbReference>
<reference evidence="4 5" key="1">
    <citation type="journal article" date="2019" name="Emerg. Microbes Infect.">
        <title>Comprehensive subspecies identification of 175 nontuberculous mycobacteria species based on 7547 genomic profiles.</title>
        <authorList>
            <person name="Matsumoto Y."/>
            <person name="Kinjo T."/>
            <person name="Motooka D."/>
            <person name="Nabeya D."/>
            <person name="Jung N."/>
            <person name="Uechi K."/>
            <person name="Horii T."/>
            <person name="Iida T."/>
            <person name="Fujita J."/>
            <person name="Nakamura S."/>
        </authorList>
    </citation>
    <scope>NUCLEOTIDE SEQUENCE [LARGE SCALE GENOMIC DNA]</scope>
    <source>
        <strain evidence="4 5">JCM 17899</strain>
    </source>
</reference>
<feature type="transmembrane region" description="Helical" evidence="1">
    <location>
        <begin position="155"/>
        <end position="173"/>
    </location>
</feature>
<evidence type="ECO:0000313" key="4">
    <source>
        <dbReference type="EMBL" id="BBY25974.1"/>
    </source>
</evidence>